<organism evidence="1">
    <name type="scientific">Eucalyptus grandis</name>
    <name type="common">Flooded gum</name>
    <dbReference type="NCBI Taxonomy" id="71139"/>
    <lineage>
        <taxon>Eukaryota</taxon>
        <taxon>Viridiplantae</taxon>
        <taxon>Streptophyta</taxon>
        <taxon>Embryophyta</taxon>
        <taxon>Tracheophyta</taxon>
        <taxon>Spermatophyta</taxon>
        <taxon>Magnoliopsida</taxon>
        <taxon>eudicotyledons</taxon>
        <taxon>Gunneridae</taxon>
        <taxon>Pentapetalae</taxon>
        <taxon>rosids</taxon>
        <taxon>malvids</taxon>
        <taxon>Myrtales</taxon>
        <taxon>Myrtaceae</taxon>
        <taxon>Myrtoideae</taxon>
        <taxon>Eucalypteae</taxon>
        <taxon>Eucalyptus</taxon>
    </lineage>
</organism>
<evidence type="ECO:0000313" key="1">
    <source>
        <dbReference type="EMBL" id="KCW76862.1"/>
    </source>
</evidence>
<dbReference type="InParanoid" id="A0A059CER2"/>
<proteinExistence type="predicted"/>
<accession>A0A059CER2</accession>
<name>A0A059CER2_EUCGR</name>
<dbReference type="AlphaFoldDB" id="A0A059CER2"/>
<reference evidence="1" key="1">
    <citation type="submission" date="2013-07" db="EMBL/GenBank/DDBJ databases">
        <title>The genome of Eucalyptus grandis.</title>
        <authorList>
            <person name="Schmutz J."/>
            <person name="Hayes R."/>
            <person name="Myburg A."/>
            <person name="Tuskan G."/>
            <person name="Grattapaglia D."/>
            <person name="Rokhsar D.S."/>
        </authorList>
    </citation>
    <scope>NUCLEOTIDE SEQUENCE</scope>
    <source>
        <tissue evidence="1">Leaf extractions</tissue>
    </source>
</reference>
<gene>
    <name evidence="1" type="ORF">EUGRSUZ_D01217</name>
</gene>
<dbReference type="EMBL" id="KK198756">
    <property type="protein sequence ID" value="KCW76862.1"/>
    <property type="molecule type" value="Genomic_DNA"/>
</dbReference>
<sequence>MTIFSWEGFQFPQHHANYRIGNLKCISGRTCKTSVIKKITMNNLFMMDGILSRYRAVCQHQQLSTKSYGMMQELSKFDRLSILYTLRNCSYDASLHVPSRCK</sequence>
<dbReference type="Gramene" id="KCW76862">
    <property type="protein sequence ID" value="KCW76862"/>
    <property type="gene ID" value="EUGRSUZ_D01217"/>
</dbReference>
<protein>
    <submittedName>
        <fullName evidence="1">Uncharacterized protein</fullName>
    </submittedName>
</protein>